<evidence type="ECO:0000256" key="8">
    <source>
        <dbReference type="ARBA" id="ARBA00022837"/>
    </source>
</evidence>
<dbReference type="PROSITE" id="PS50873">
    <property type="entry name" value="PEROXIDASE_4"/>
    <property type="match status" value="2"/>
</dbReference>
<evidence type="ECO:0000256" key="3">
    <source>
        <dbReference type="ARBA" id="ARBA00006873"/>
    </source>
</evidence>
<dbReference type="SUPFAM" id="SSF48113">
    <property type="entry name" value="Heme-dependent peroxidases"/>
    <property type="match status" value="2"/>
</dbReference>
<feature type="active site" description="Proton acceptor" evidence="13">
    <location>
        <position position="70"/>
    </location>
</feature>
<evidence type="ECO:0000256" key="9">
    <source>
        <dbReference type="ARBA" id="ARBA00023002"/>
    </source>
</evidence>
<keyword evidence="9" id="KW-0560">Oxidoreductase</keyword>
<evidence type="ECO:0000256" key="15">
    <source>
        <dbReference type="PIRSR" id="PIRSR600823-3"/>
    </source>
</evidence>
<keyword evidence="20" id="KW-1185">Reference proteome</keyword>
<comment type="catalytic activity">
    <reaction evidence="1">
        <text>2 a phenolic donor + H2O2 = 2 a phenolic radical donor + 2 H2O</text>
        <dbReference type="Rhea" id="RHEA:56136"/>
        <dbReference type="ChEBI" id="CHEBI:15377"/>
        <dbReference type="ChEBI" id="CHEBI:16240"/>
        <dbReference type="ChEBI" id="CHEBI:139520"/>
        <dbReference type="ChEBI" id="CHEBI:139521"/>
        <dbReference type="EC" id="1.11.1.7"/>
    </reaction>
</comment>
<proteinExistence type="inferred from homology"/>
<name>A0A445DIS9_ARAHY</name>
<dbReference type="PANTHER" id="PTHR31388">
    <property type="entry name" value="PEROXIDASE 72-RELATED"/>
    <property type="match status" value="1"/>
</dbReference>
<keyword evidence="8 15" id="KW-0106">Calcium</keyword>
<feature type="binding site" evidence="15">
    <location>
        <position position="256"/>
    </location>
    <ligand>
        <name>Ca(2+)</name>
        <dbReference type="ChEBI" id="CHEBI:29108"/>
        <label>2</label>
    </ligand>
</feature>
<dbReference type="GO" id="GO:0020037">
    <property type="term" value="F:heme binding"/>
    <property type="evidence" value="ECO:0007669"/>
    <property type="project" value="InterPro"/>
</dbReference>
<evidence type="ECO:0000256" key="7">
    <source>
        <dbReference type="ARBA" id="ARBA00022723"/>
    </source>
</evidence>
<feature type="binding site" evidence="15">
    <location>
        <position position="80"/>
    </location>
    <ligand>
        <name>Ca(2+)</name>
        <dbReference type="ChEBI" id="CHEBI:29108"/>
        <label>1</label>
    </ligand>
</feature>
<evidence type="ECO:0000256" key="6">
    <source>
        <dbReference type="ARBA" id="ARBA00022617"/>
    </source>
</evidence>
<feature type="binding site" evidence="14">
    <location>
        <position position="166"/>
    </location>
    <ligand>
        <name>substrate</name>
    </ligand>
</feature>
<dbReference type="GO" id="GO:0140825">
    <property type="term" value="F:lactoperoxidase activity"/>
    <property type="evidence" value="ECO:0007669"/>
    <property type="project" value="UniProtKB-EC"/>
</dbReference>
<dbReference type="InterPro" id="IPR002016">
    <property type="entry name" value="Haem_peroxidase"/>
</dbReference>
<evidence type="ECO:0000259" key="18">
    <source>
        <dbReference type="PROSITE" id="PS50873"/>
    </source>
</evidence>
<comment type="function">
    <text evidence="2">Removal of H(2)O(2), oxidation of toxic reductants, biosynthesis and degradation of lignin, suberization, auxin catabolism, response to environmental stresses such as wounding, pathogen attack and oxidative stress. These functions might be dependent on each isozyme/isoform in each plant tissue.</text>
</comment>
<feature type="disulfide bond" evidence="17">
    <location>
        <begin position="72"/>
        <end position="77"/>
    </location>
</feature>
<dbReference type="GO" id="GO:0042744">
    <property type="term" value="P:hydrogen peroxide catabolic process"/>
    <property type="evidence" value="ECO:0007669"/>
    <property type="project" value="InterPro"/>
</dbReference>
<dbReference type="FunFam" id="1.10.420.10:FF:000001">
    <property type="entry name" value="Peroxidase"/>
    <property type="match status" value="2"/>
</dbReference>
<evidence type="ECO:0000313" key="20">
    <source>
        <dbReference type="Proteomes" id="UP000289738"/>
    </source>
</evidence>
<keyword evidence="6" id="KW-0349">Heme</keyword>
<comment type="cofactor">
    <cofactor evidence="15">
        <name>heme b</name>
        <dbReference type="ChEBI" id="CHEBI:60344"/>
    </cofactor>
    <text evidence="15">Binds 1 heme b (iron(II)-protoporphyrin IX) group per subunit.</text>
</comment>
<feature type="disulfide bond" evidence="17">
    <location>
        <begin position="39"/>
        <end position="119"/>
    </location>
</feature>
<dbReference type="GO" id="GO:0006979">
    <property type="term" value="P:response to oxidative stress"/>
    <property type="evidence" value="ECO:0007669"/>
    <property type="project" value="InterPro"/>
</dbReference>
<feature type="disulfide bond" evidence="17">
    <location>
        <begin position="203"/>
        <end position="235"/>
    </location>
</feature>
<feature type="binding site" evidence="15">
    <location>
        <position position="92"/>
    </location>
    <ligand>
        <name>Ca(2+)</name>
        <dbReference type="ChEBI" id="CHEBI:29108"/>
        <label>1</label>
    </ligand>
</feature>
<keyword evidence="11 17" id="KW-1015">Disulfide bond</keyword>
<feature type="binding site" evidence="15">
    <location>
        <position position="251"/>
    </location>
    <ligand>
        <name>Ca(2+)</name>
        <dbReference type="ChEBI" id="CHEBI:29108"/>
        <label>2</label>
    </ligand>
</feature>
<evidence type="ECO:0000256" key="4">
    <source>
        <dbReference type="ARBA" id="ARBA00012313"/>
    </source>
</evidence>
<accession>A0A445DIS9</accession>
<dbReference type="PROSITE" id="PS00435">
    <property type="entry name" value="PEROXIDASE_1"/>
    <property type="match status" value="1"/>
</dbReference>
<evidence type="ECO:0000313" key="19">
    <source>
        <dbReference type="EMBL" id="RYR63079.1"/>
    </source>
</evidence>
<evidence type="ECO:0000256" key="2">
    <source>
        <dbReference type="ARBA" id="ARBA00002322"/>
    </source>
</evidence>
<dbReference type="FunFam" id="1.10.520.10:FF:000009">
    <property type="entry name" value="Peroxidase"/>
    <property type="match status" value="2"/>
</dbReference>
<dbReference type="AlphaFoldDB" id="A0A445DIS9"/>
<protein>
    <recommendedName>
        <fullName evidence="4">peroxidase</fullName>
        <ecNumber evidence="4">1.11.1.7</ecNumber>
    </recommendedName>
</protein>
<comment type="similarity">
    <text evidence="3">Belongs to the peroxidase family. Ascorbate peroxidase subfamily.</text>
</comment>
<evidence type="ECO:0000256" key="14">
    <source>
        <dbReference type="PIRSR" id="PIRSR600823-2"/>
    </source>
</evidence>
<organism evidence="19 20">
    <name type="scientific">Arachis hypogaea</name>
    <name type="common">Peanut</name>
    <dbReference type="NCBI Taxonomy" id="3818"/>
    <lineage>
        <taxon>Eukaryota</taxon>
        <taxon>Viridiplantae</taxon>
        <taxon>Streptophyta</taxon>
        <taxon>Embryophyta</taxon>
        <taxon>Tracheophyta</taxon>
        <taxon>Spermatophyta</taxon>
        <taxon>Magnoliopsida</taxon>
        <taxon>eudicotyledons</taxon>
        <taxon>Gunneridae</taxon>
        <taxon>Pentapetalae</taxon>
        <taxon>rosids</taxon>
        <taxon>fabids</taxon>
        <taxon>Fabales</taxon>
        <taxon>Fabaceae</taxon>
        <taxon>Papilionoideae</taxon>
        <taxon>50 kb inversion clade</taxon>
        <taxon>dalbergioids sensu lato</taxon>
        <taxon>Dalbergieae</taxon>
        <taxon>Pterocarpus clade</taxon>
        <taxon>Arachis</taxon>
    </lineage>
</organism>
<keyword evidence="7 15" id="KW-0479">Metal-binding</keyword>
<feature type="domain" description="Plant heme peroxidase family profile" evidence="18">
    <location>
        <begin position="29"/>
        <end position="330"/>
    </location>
</feature>
<evidence type="ECO:0000256" key="13">
    <source>
        <dbReference type="PIRSR" id="PIRSR600823-1"/>
    </source>
</evidence>
<feature type="binding site" evidence="15">
    <location>
        <position position="197"/>
    </location>
    <ligand>
        <name>Ca(2+)</name>
        <dbReference type="ChEBI" id="CHEBI:29108"/>
        <label>2</label>
    </ligand>
</feature>
<comment type="cofactor">
    <cofactor evidence="15">
        <name>Ca(2+)</name>
        <dbReference type="ChEBI" id="CHEBI:29108"/>
    </cofactor>
    <text evidence="15">Binds 2 calcium ions per subunit.</text>
</comment>
<keyword evidence="10 15" id="KW-0408">Iron</keyword>
<feature type="disulfide bond" evidence="17">
    <location>
        <begin position="125"/>
        <end position="326"/>
    </location>
</feature>
<feature type="binding site" description="axial binding residue" evidence="15">
    <location>
        <position position="196"/>
    </location>
    <ligand>
        <name>heme b</name>
        <dbReference type="ChEBI" id="CHEBI:60344"/>
    </ligand>
    <ligandPart>
        <name>Fe</name>
        <dbReference type="ChEBI" id="CHEBI:18248"/>
    </ligandPart>
</feature>
<evidence type="ECO:0000256" key="5">
    <source>
        <dbReference type="ARBA" id="ARBA00022559"/>
    </source>
</evidence>
<keyword evidence="12" id="KW-0325">Glycoprotein</keyword>
<evidence type="ECO:0000256" key="1">
    <source>
        <dbReference type="ARBA" id="ARBA00000189"/>
    </source>
</evidence>
<dbReference type="Gene3D" id="1.10.420.10">
    <property type="entry name" value="Peroxidase, domain 2"/>
    <property type="match status" value="2"/>
</dbReference>
<dbReference type="InterPro" id="IPR010255">
    <property type="entry name" value="Haem_peroxidase_sf"/>
</dbReference>
<dbReference type="Pfam" id="PF00141">
    <property type="entry name" value="peroxidase"/>
    <property type="match status" value="3"/>
</dbReference>
<dbReference type="PANTHER" id="PTHR31388:SF203">
    <property type="entry name" value="PEROXIDASE"/>
    <property type="match status" value="1"/>
</dbReference>
<comment type="caution">
    <text evidence="19">The sequence shown here is derived from an EMBL/GenBank/DDBJ whole genome shotgun (WGS) entry which is preliminary data.</text>
</comment>
<dbReference type="EMBL" id="SDMP01000004">
    <property type="protein sequence ID" value="RYR63079.1"/>
    <property type="molecule type" value="Genomic_DNA"/>
</dbReference>
<dbReference type="EC" id="1.11.1.7" evidence="4"/>
<dbReference type="Proteomes" id="UP000289738">
    <property type="component" value="Chromosome A04"/>
</dbReference>
<dbReference type="InterPro" id="IPR033905">
    <property type="entry name" value="Secretory_peroxidase"/>
</dbReference>
<feature type="binding site" evidence="15">
    <location>
        <position position="71"/>
    </location>
    <ligand>
        <name>Ca(2+)</name>
        <dbReference type="ChEBI" id="CHEBI:29108"/>
        <label>1</label>
    </ligand>
</feature>
<feature type="binding site" evidence="15">
    <location>
        <position position="78"/>
    </location>
    <ligand>
        <name>Ca(2+)</name>
        <dbReference type="ChEBI" id="CHEBI:29108"/>
        <label>1</label>
    </ligand>
</feature>
<sequence length="698" mass="75617">MMSFLSSFKVVALCYGVFMFGVFLSSEAQLDPSFYNKTCPNVHSIVREVINNVSKTDPRMPASLLRLHFHDCFVQGCDGSLLLNNTATIVSEQQARPNNNSIRGLDVVNQIKTAVENACPGIVSCADILALAAEISSVLDQGPDWKVQLGRRDSLTANITLAQNLPGPSLTLDQLKARFTAQGLNTTDLVALSGAHTFGRARCSLFVGRLYNFSNTGNPDPSLNSSYLQTLRSLCPNGGPGTTVANLDLTTPDTFDKNYYSNLQVHKGLLQSDQELFSTSGADTIDIVNKFSSDQNAFFEAFKASMIKMGNIGVLTGTQGEIRKQCNFINSQSAQLGLYNVASKESSSSEDGMKEKFDSISFQSAINEFLLAIVLCGVVVLGTFPLSSDAQASQLDPSFYRDTCPTVHSIVRDVLRNVSKTDPRILASLMRVHFHDCFVQGCDASILLNDTATIVSEQGAAPNNNSIRGLNVVNDIKTAVEAVCPNTVSCADILALAAEIASVLGGGPDWKVALGRRDSAHTFGRAQCQFFFARLYNFNGTGNPDPTLDSSYRQILQSQCPIDGSKNTSVVNLDLTTPDTVDNKYYSNLQAQKGLLQSDQELFSTPNASTTAIVNNFSANQTLFFEAFRASMIKMGNIGVLTGSNGEIRKQCNLVNSNSMGLANVSSNKEFFSEDGMDTKNIENQFLVSKMNNQNATK</sequence>
<keyword evidence="5" id="KW-0575">Peroxidase</keyword>
<reference evidence="19 20" key="1">
    <citation type="submission" date="2019-01" db="EMBL/GenBank/DDBJ databases">
        <title>Sequencing of cultivated peanut Arachis hypogaea provides insights into genome evolution and oil improvement.</title>
        <authorList>
            <person name="Chen X."/>
        </authorList>
    </citation>
    <scope>NUCLEOTIDE SEQUENCE [LARGE SCALE GENOMIC DNA]</scope>
    <source>
        <strain evidence="20">cv. Fuhuasheng</strain>
        <tissue evidence="19">Leaves</tissue>
    </source>
</reference>
<dbReference type="PRINTS" id="PR00461">
    <property type="entry name" value="PLPEROXIDASE"/>
</dbReference>
<dbReference type="CDD" id="cd00693">
    <property type="entry name" value="secretory_peroxidase"/>
    <property type="match status" value="2"/>
</dbReference>
<dbReference type="InterPro" id="IPR019793">
    <property type="entry name" value="Peroxidases_heam-ligand_BS"/>
</dbReference>
<feature type="domain" description="Plant heme peroxidase family profile" evidence="18">
    <location>
        <begin position="394"/>
        <end position="656"/>
    </location>
</feature>
<feature type="binding site" evidence="15">
    <location>
        <position position="74"/>
    </location>
    <ligand>
        <name>Ca(2+)</name>
        <dbReference type="ChEBI" id="CHEBI:29108"/>
        <label>1</label>
    </ligand>
</feature>
<evidence type="ECO:0000256" key="10">
    <source>
        <dbReference type="ARBA" id="ARBA00023004"/>
    </source>
</evidence>
<feature type="site" description="Transition state stabilizer" evidence="16">
    <location>
        <position position="66"/>
    </location>
</feature>
<dbReference type="InterPro" id="IPR000823">
    <property type="entry name" value="Peroxidase_pln"/>
</dbReference>
<dbReference type="GO" id="GO:0046872">
    <property type="term" value="F:metal ion binding"/>
    <property type="evidence" value="ECO:0007669"/>
    <property type="project" value="UniProtKB-KW"/>
</dbReference>
<dbReference type="PRINTS" id="PR00458">
    <property type="entry name" value="PEROXIDASE"/>
</dbReference>
<dbReference type="Gene3D" id="1.10.520.10">
    <property type="match status" value="2"/>
</dbReference>
<evidence type="ECO:0000256" key="17">
    <source>
        <dbReference type="PIRSR" id="PIRSR600823-5"/>
    </source>
</evidence>
<feature type="binding site" evidence="15">
    <location>
        <position position="76"/>
    </location>
    <ligand>
        <name>Ca(2+)</name>
        <dbReference type="ChEBI" id="CHEBI:29108"/>
        <label>1</label>
    </ligand>
</feature>
<gene>
    <name evidence="19" type="ORF">Ahy_A04g020868</name>
</gene>
<evidence type="ECO:0000256" key="12">
    <source>
        <dbReference type="ARBA" id="ARBA00023180"/>
    </source>
</evidence>
<evidence type="ECO:0000256" key="16">
    <source>
        <dbReference type="PIRSR" id="PIRSR600823-4"/>
    </source>
</evidence>
<feature type="binding site" evidence="15">
    <location>
        <position position="248"/>
    </location>
    <ligand>
        <name>Ca(2+)</name>
        <dbReference type="ChEBI" id="CHEBI:29108"/>
        <label>2</label>
    </ligand>
</feature>
<evidence type="ECO:0000256" key="11">
    <source>
        <dbReference type="ARBA" id="ARBA00023157"/>
    </source>
</evidence>